<evidence type="ECO:0000256" key="2">
    <source>
        <dbReference type="ARBA" id="ARBA00022448"/>
    </source>
</evidence>
<dbReference type="AlphaFoldDB" id="A0A178CI08"/>
<comment type="subcellular location">
    <subcellularLocation>
        <location evidence="1">Membrane</location>
        <topology evidence="1">Multi-pass membrane protein</topology>
    </subcellularLocation>
</comment>
<feature type="transmembrane region" description="Helical" evidence="7">
    <location>
        <begin position="350"/>
        <end position="371"/>
    </location>
</feature>
<evidence type="ECO:0000256" key="6">
    <source>
        <dbReference type="SAM" id="MobiDB-lite"/>
    </source>
</evidence>
<gene>
    <name evidence="9" type="ORF">AYO20_09356</name>
</gene>
<evidence type="ECO:0000256" key="3">
    <source>
        <dbReference type="ARBA" id="ARBA00022692"/>
    </source>
</evidence>
<sequence length="548" mass="59488">MSDNLLQLSGLQTDKYSSVPDDTPQASNNDSQLIVAEVYSIWTTPQKLAIVLLVAFASCFSPLSSFIYYPALTAIAKDLQTTLTKVNLTITSYMIVSGVAPTLFGGMADQMGRRPVYLLMFTLYVLANVGLGSQNAYPALLVLRMLQSAGGSATISLGYGVVGDSLPPSLPRQRGSNNDAQITESSERASYMGILGCGPNVAPGLGPVLGGVLAERAGWRWIFWFLAISGALSLVLIATLLPETARNIAGNGSRPVPVLNKSLLLLWRQHRHKKANLTLEDSRAATTEAVSRIASLRIPNPLGSVRIFLQKESAPIILINGVFYSAYCCLQASLSSLFITIYGYKEIEAGLIYLPFGAGCFLASLLSRNILTHDYRSFAIRHDLPTSSAETSESQRLRFPIFPARLRSMSYLLPLSLLTLLAYGWVLEYHLHPSIPLVLQFFTGGAMTVIFNACGTLLVDLHPSYPSTAQAALNLLRCAFAAGELAALQPLIDAVGPGWCYTVIAVFTGCVSGICVVVGWVWGEAWRRQRQRHEHEHDRQDTAVSEPA</sequence>
<feature type="compositionally biased region" description="Polar residues" evidence="6">
    <location>
        <begin position="1"/>
        <end position="16"/>
    </location>
</feature>
<feature type="transmembrane region" description="Helical" evidence="7">
    <location>
        <begin position="438"/>
        <end position="459"/>
    </location>
</feature>
<dbReference type="OrthoDB" id="4159967at2759"/>
<dbReference type="EMBL" id="LVCJ01000085">
    <property type="protein sequence ID" value="OAL28876.1"/>
    <property type="molecule type" value="Genomic_DNA"/>
</dbReference>
<keyword evidence="4 7" id="KW-1133">Transmembrane helix</keyword>
<keyword evidence="2" id="KW-0813">Transport</keyword>
<comment type="caution">
    <text evidence="9">The sequence shown here is derived from an EMBL/GenBank/DDBJ whole genome shotgun (WGS) entry which is preliminary data.</text>
</comment>
<dbReference type="InterPro" id="IPR011701">
    <property type="entry name" value="MFS"/>
</dbReference>
<feature type="domain" description="Major facilitator superfamily (MFS) profile" evidence="8">
    <location>
        <begin position="50"/>
        <end position="548"/>
    </location>
</feature>
<organism evidence="9 10">
    <name type="scientific">Fonsecaea nubica</name>
    <dbReference type="NCBI Taxonomy" id="856822"/>
    <lineage>
        <taxon>Eukaryota</taxon>
        <taxon>Fungi</taxon>
        <taxon>Dikarya</taxon>
        <taxon>Ascomycota</taxon>
        <taxon>Pezizomycotina</taxon>
        <taxon>Eurotiomycetes</taxon>
        <taxon>Chaetothyriomycetidae</taxon>
        <taxon>Chaetothyriales</taxon>
        <taxon>Herpotrichiellaceae</taxon>
        <taxon>Fonsecaea</taxon>
    </lineage>
</organism>
<dbReference type="PROSITE" id="PS50850">
    <property type="entry name" value="MFS"/>
    <property type="match status" value="1"/>
</dbReference>
<feature type="transmembrane region" description="Helical" evidence="7">
    <location>
        <begin position="221"/>
        <end position="241"/>
    </location>
</feature>
<evidence type="ECO:0000313" key="10">
    <source>
        <dbReference type="Proteomes" id="UP000185904"/>
    </source>
</evidence>
<accession>A0A178CI08</accession>
<dbReference type="GeneID" id="34592755"/>
<dbReference type="Pfam" id="PF07690">
    <property type="entry name" value="MFS_1"/>
    <property type="match status" value="1"/>
</dbReference>
<dbReference type="RefSeq" id="XP_022496419.1">
    <property type="nucleotide sequence ID" value="XM_022647627.1"/>
</dbReference>
<feature type="transmembrane region" description="Helical" evidence="7">
    <location>
        <begin position="116"/>
        <end position="137"/>
    </location>
</feature>
<evidence type="ECO:0000313" key="9">
    <source>
        <dbReference type="EMBL" id="OAL28876.1"/>
    </source>
</evidence>
<dbReference type="GO" id="GO:0005886">
    <property type="term" value="C:plasma membrane"/>
    <property type="evidence" value="ECO:0007669"/>
    <property type="project" value="TreeGrafter"/>
</dbReference>
<feature type="transmembrane region" description="Helical" evidence="7">
    <location>
        <begin position="408"/>
        <end position="426"/>
    </location>
</feature>
<feature type="transmembrane region" description="Helical" evidence="7">
    <location>
        <begin position="498"/>
        <end position="522"/>
    </location>
</feature>
<feature type="transmembrane region" description="Helical" evidence="7">
    <location>
        <begin position="471"/>
        <end position="492"/>
    </location>
</feature>
<keyword evidence="3 7" id="KW-0812">Transmembrane</keyword>
<keyword evidence="10" id="KW-1185">Reference proteome</keyword>
<dbReference type="Proteomes" id="UP000185904">
    <property type="component" value="Unassembled WGS sequence"/>
</dbReference>
<feature type="region of interest" description="Disordered" evidence="6">
    <location>
        <begin position="1"/>
        <end position="27"/>
    </location>
</feature>
<dbReference type="SUPFAM" id="SSF103473">
    <property type="entry name" value="MFS general substrate transporter"/>
    <property type="match status" value="1"/>
</dbReference>
<proteinExistence type="predicted"/>
<dbReference type="GO" id="GO:0022857">
    <property type="term" value="F:transmembrane transporter activity"/>
    <property type="evidence" value="ECO:0007669"/>
    <property type="project" value="InterPro"/>
</dbReference>
<evidence type="ECO:0000259" key="8">
    <source>
        <dbReference type="PROSITE" id="PS50850"/>
    </source>
</evidence>
<dbReference type="PANTHER" id="PTHR23502:SF51">
    <property type="entry name" value="QUINIDINE RESISTANCE PROTEIN 1-RELATED"/>
    <property type="match status" value="1"/>
</dbReference>
<feature type="transmembrane region" description="Helical" evidence="7">
    <location>
        <begin position="316"/>
        <end position="344"/>
    </location>
</feature>
<keyword evidence="5 7" id="KW-0472">Membrane</keyword>
<evidence type="ECO:0000256" key="4">
    <source>
        <dbReference type="ARBA" id="ARBA00022989"/>
    </source>
</evidence>
<dbReference type="InterPro" id="IPR020846">
    <property type="entry name" value="MFS_dom"/>
</dbReference>
<evidence type="ECO:0000256" key="7">
    <source>
        <dbReference type="SAM" id="Phobius"/>
    </source>
</evidence>
<protein>
    <recommendedName>
        <fullName evidence="8">Major facilitator superfamily (MFS) profile domain-containing protein</fullName>
    </recommendedName>
</protein>
<evidence type="ECO:0000256" key="5">
    <source>
        <dbReference type="ARBA" id="ARBA00023136"/>
    </source>
</evidence>
<evidence type="ECO:0000256" key="1">
    <source>
        <dbReference type="ARBA" id="ARBA00004141"/>
    </source>
</evidence>
<dbReference type="InterPro" id="IPR036259">
    <property type="entry name" value="MFS_trans_sf"/>
</dbReference>
<dbReference type="FunFam" id="1.20.1720.10:FF:000009">
    <property type="entry name" value="MFS multidrug transporter"/>
    <property type="match status" value="1"/>
</dbReference>
<dbReference type="PANTHER" id="PTHR23502">
    <property type="entry name" value="MAJOR FACILITATOR SUPERFAMILY"/>
    <property type="match status" value="1"/>
</dbReference>
<name>A0A178CI08_9EURO</name>
<reference evidence="9 10" key="1">
    <citation type="submission" date="2016-03" db="EMBL/GenBank/DDBJ databases">
        <title>The draft genome sequence of Fonsecaea nubica causative agent of cutaneous subcutaneous infection in human host.</title>
        <authorList>
            <person name="Costa F."/>
            <person name="Sybren D.H."/>
            <person name="Raittz R.T."/>
            <person name="Weiss V.A."/>
            <person name="Leao A.C."/>
            <person name="Gomes R."/>
            <person name="De Souza E.M."/>
            <person name="Pedrosa F.O."/>
            <person name="Steffens M.B."/>
            <person name="Bombassaro A."/>
            <person name="Tadra-Sfeir M.Z."/>
            <person name="Moreno L.F."/>
            <person name="Najafzadeh M.J."/>
            <person name="Felipe M.S."/>
            <person name="Teixeira M."/>
            <person name="Sun J."/>
            <person name="Xi L."/>
            <person name="Castro M.A."/>
            <person name="Vicente V.A."/>
        </authorList>
    </citation>
    <scope>NUCLEOTIDE SEQUENCE [LARGE SCALE GENOMIC DNA]</scope>
    <source>
        <strain evidence="9 10">CBS 269.64</strain>
    </source>
</reference>
<feature type="transmembrane region" description="Helical" evidence="7">
    <location>
        <begin position="83"/>
        <end position="104"/>
    </location>
</feature>
<feature type="transmembrane region" description="Helical" evidence="7">
    <location>
        <begin position="48"/>
        <end position="71"/>
    </location>
</feature>
<dbReference type="Gene3D" id="1.20.1250.20">
    <property type="entry name" value="MFS general substrate transporter like domains"/>
    <property type="match status" value="1"/>
</dbReference>